<evidence type="ECO:0000313" key="4">
    <source>
        <dbReference type="Proteomes" id="UP001230328"/>
    </source>
</evidence>
<dbReference type="InterPro" id="IPR011042">
    <property type="entry name" value="6-blade_b-propeller_TolB-like"/>
</dbReference>
<dbReference type="Gene3D" id="2.120.10.30">
    <property type="entry name" value="TolB, C-terminal domain"/>
    <property type="match status" value="1"/>
</dbReference>
<proteinExistence type="predicted"/>
<dbReference type="RefSeq" id="WP_307523465.1">
    <property type="nucleotide sequence ID" value="NZ_JAUSZI010000002.1"/>
</dbReference>
<feature type="region of interest" description="Disordered" evidence="1">
    <location>
        <begin position="38"/>
        <end position="60"/>
    </location>
</feature>
<dbReference type="SUPFAM" id="SSF63829">
    <property type="entry name" value="Calcium-dependent phosphotriesterase"/>
    <property type="match status" value="1"/>
</dbReference>
<name>A0ABU0SXG7_9ACTN</name>
<evidence type="ECO:0000256" key="2">
    <source>
        <dbReference type="SAM" id="SignalP"/>
    </source>
</evidence>
<dbReference type="PROSITE" id="PS51318">
    <property type="entry name" value="TAT"/>
    <property type="match status" value="1"/>
</dbReference>
<reference evidence="3 4" key="1">
    <citation type="submission" date="2023-07" db="EMBL/GenBank/DDBJ databases">
        <title>Comparative genomics of wheat-associated soil bacteria to identify genetic determinants of phenazine resistance.</title>
        <authorList>
            <person name="Mouncey N."/>
        </authorList>
    </citation>
    <scope>NUCLEOTIDE SEQUENCE [LARGE SCALE GENOMIC DNA]</scope>
    <source>
        <strain evidence="3 4">V2I4</strain>
    </source>
</reference>
<keyword evidence="2" id="KW-0732">Signal</keyword>
<dbReference type="InterPro" id="IPR006311">
    <property type="entry name" value="TAT_signal"/>
</dbReference>
<evidence type="ECO:0000256" key="1">
    <source>
        <dbReference type="SAM" id="MobiDB-lite"/>
    </source>
</evidence>
<accession>A0ABU0SXG7</accession>
<sequence length="335" mass="35023">MTRSHSHPRPHPSRRALLGGAALTAFAVATGAGTANAATGTKTATTTGGATTSGTTAGGTWPTEFPLPNGFLPEGIAIGRKPYAYMGSRANGALYRTDLRTGEGRILFAGGTGLIAVGLKLDHDGLLYVAGNTGVARTHDSRTGEVVATHQLTEPTGHFINDVTLLGDRAWFTDSRAAALYGVPRGRAGTVRTLPLTGDWVQLPDVNNANGIVGTPDGHALIVVKSTPGELYNVNLKTGHATKITLVGAANVVNGDGLYRIGRTLYVVQNRLNLISVFHLNSKATTATLTGTITDPRFDVPTTAARFANRLYLVNARFTSPQTPETTFTGVAVPI</sequence>
<evidence type="ECO:0000313" key="3">
    <source>
        <dbReference type="EMBL" id="MDQ1028240.1"/>
    </source>
</evidence>
<dbReference type="EMBL" id="JAUSZI010000002">
    <property type="protein sequence ID" value="MDQ1028240.1"/>
    <property type="molecule type" value="Genomic_DNA"/>
</dbReference>
<keyword evidence="4" id="KW-1185">Reference proteome</keyword>
<feature type="chain" id="PRO_5045449607" evidence="2">
    <location>
        <begin position="38"/>
        <end position="335"/>
    </location>
</feature>
<dbReference type="Proteomes" id="UP001230328">
    <property type="component" value="Unassembled WGS sequence"/>
</dbReference>
<gene>
    <name evidence="3" type="ORF">QF035_005822</name>
</gene>
<comment type="caution">
    <text evidence="3">The sequence shown here is derived from an EMBL/GenBank/DDBJ whole genome shotgun (WGS) entry which is preliminary data.</text>
</comment>
<organism evidence="3 4">
    <name type="scientific">Streptomyces umbrinus</name>
    <dbReference type="NCBI Taxonomy" id="67370"/>
    <lineage>
        <taxon>Bacteria</taxon>
        <taxon>Bacillati</taxon>
        <taxon>Actinomycetota</taxon>
        <taxon>Actinomycetes</taxon>
        <taxon>Kitasatosporales</taxon>
        <taxon>Streptomycetaceae</taxon>
        <taxon>Streptomyces</taxon>
        <taxon>Streptomyces phaeochromogenes group</taxon>
    </lineage>
</organism>
<feature type="signal peptide" evidence="2">
    <location>
        <begin position="1"/>
        <end position="37"/>
    </location>
</feature>
<protein>
    <submittedName>
        <fullName evidence="3">Sugar lactone lactonase YvrE</fullName>
    </submittedName>
</protein>